<evidence type="ECO:0000313" key="1">
    <source>
        <dbReference type="EMBL" id="MCP2332137.1"/>
    </source>
</evidence>
<dbReference type="Proteomes" id="UP000791080">
    <property type="component" value="Unassembled WGS sequence"/>
</dbReference>
<sequence>MLLRDDARNDIATVASALMLTLHVSADEALRRTLAVRGLGSAEIASAEDVEEAEAIASRLQFLGLSPTLLQEA</sequence>
<comment type="caution">
    <text evidence="1">The sequence shown here is derived from an EMBL/GenBank/DDBJ whole genome shotgun (WGS) entry which is preliminary data.</text>
</comment>
<evidence type="ECO:0008006" key="3">
    <source>
        <dbReference type="Google" id="ProtNLM"/>
    </source>
</evidence>
<accession>A0ABT1JHZ3</accession>
<evidence type="ECO:0000313" key="2">
    <source>
        <dbReference type="Proteomes" id="UP000791080"/>
    </source>
</evidence>
<dbReference type="EMBL" id="AUBJ02000001">
    <property type="protein sequence ID" value="MCP2332137.1"/>
    <property type="molecule type" value="Genomic_DNA"/>
</dbReference>
<protein>
    <recommendedName>
        <fullName evidence="3">ATP-dependent Clp protease adaptor protein ClpS</fullName>
    </recommendedName>
</protein>
<proteinExistence type="predicted"/>
<gene>
    <name evidence="1" type="ORF">G443_002407</name>
</gene>
<keyword evidence="2" id="KW-1185">Reference proteome</keyword>
<organism evidence="1 2">
    <name type="scientific">Actinoalloteichus caeruleus DSM 43889</name>
    <dbReference type="NCBI Taxonomy" id="1120930"/>
    <lineage>
        <taxon>Bacteria</taxon>
        <taxon>Bacillati</taxon>
        <taxon>Actinomycetota</taxon>
        <taxon>Actinomycetes</taxon>
        <taxon>Pseudonocardiales</taxon>
        <taxon>Pseudonocardiaceae</taxon>
        <taxon>Actinoalloteichus</taxon>
        <taxon>Actinoalloteichus cyanogriseus</taxon>
    </lineage>
</organism>
<name>A0ABT1JHZ3_ACTCY</name>
<reference evidence="1 2" key="1">
    <citation type="submission" date="2013-07" db="EMBL/GenBank/DDBJ databases">
        <authorList>
            <consortium name="DOE Joint Genome Institute"/>
            <person name="Reeve W."/>
            <person name="Huntemann M."/>
            <person name="Han J."/>
            <person name="Chen A."/>
            <person name="Kyrpides N."/>
            <person name="Mavromatis K."/>
            <person name="Markowitz V."/>
            <person name="Palaniappan K."/>
            <person name="Ivanova N."/>
            <person name="Schaumberg A."/>
            <person name="Pati A."/>
            <person name="Liolios K."/>
            <person name="Nordberg H.P."/>
            <person name="Cantor M.N."/>
            <person name="Hua S.X."/>
            <person name="Woyke T."/>
        </authorList>
    </citation>
    <scope>NUCLEOTIDE SEQUENCE [LARGE SCALE GENOMIC DNA]</scope>
    <source>
        <strain evidence="1 2">DSM 43889</strain>
    </source>
</reference>
<reference evidence="1 2" key="2">
    <citation type="submission" date="2022-06" db="EMBL/GenBank/DDBJ databases">
        <title>Genomic Encyclopedia of Type Strains, Phase I: the one thousand microbial genomes (KMG-I) project.</title>
        <authorList>
            <person name="Kyrpides N."/>
        </authorList>
    </citation>
    <scope>NUCLEOTIDE SEQUENCE [LARGE SCALE GENOMIC DNA]</scope>
    <source>
        <strain evidence="1 2">DSM 43889</strain>
    </source>
</reference>